<feature type="chain" id="PRO_5006829201" evidence="5">
    <location>
        <begin position="22"/>
        <end position="97"/>
    </location>
</feature>
<reference evidence="7" key="1">
    <citation type="submission" date="2007-09" db="EMBL/GenBank/DDBJ databases">
        <title>Toxic transcriptome analysis of Lychas mucronatus: molecular mechanisms regulating diversity of scorpion venom peptides.</title>
        <authorList>
            <person name="Li W."/>
            <person name="Ma Y."/>
            <person name="Cao Z."/>
        </authorList>
    </citation>
    <scope>NUCLEOTIDE SEQUENCE</scope>
    <source>
        <tissue evidence="7">Venom gland</tissue>
    </source>
</reference>
<dbReference type="InterPro" id="IPR044062">
    <property type="entry name" value="LCN-type_CS_alpha_beta_dom"/>
</dbReference>
<feature type="domain" description="LCN-type CS-alpha/beta" evidence="6">
    <location>
        <begin position="25"/>
        <end position="88"/>
    </location>
</feature>
<feature type="signal peptide" evidence="5">
    <location>
        <begin position="1"/>
        <end position="21"/>
    </location>
</feature>
<dbReference type="AlphaFoldDB" id="A0A0U1TY16"/>
<keyword evidence="4 5" id="KW-0732">Signal</keyword>
<evidence type="ECO:0000256" key="1">
    <source>
        <dbReference type="ARBA" id="ARBA00004613"/>
    </source>
</evidence>
<protein>
    <submittedName>
        <fullName evidence="7">Neurotoxin LmNaTx25</fullName>
    </submittedName>
</protein>
<evidence type="ECO:0000256" key="4">
    <source>
        <dbReference type="ARBA" id="ARBA00022729"/>
    </source>
</evidence>
<dbReference type="InterPro" id="IPR036574">
    <property type="entry name" value="Scorpion_toxin-like_sf"/>
</dbReference>
<name>A0A0U1TY16_LYCMC</name>
<evidence type="ECO:0000256" key="2">
    <source>
        <dbReference type="ARBA" id="ARBA00022525"/>
    </source>
</evidence>
<keyword evidence="2" id="KW-0964">Secreted</keyword>
<dbReference type="Gene3D" id="3.30.30.10">
    <property type="entry name" value="Knottin, scorpion toxin-like"/>
    <property type="match status" value="1"/>
</dbReference>
<evidence type="ECO:0000313" key="7">
    <source>
        <dbReference type="EMBL" id="ABX76773.1"/>
    </source>
</evidence>
<evidence type="ECO:0000259" key="6">
    <source>
        <dbReference type="PROSITE" id="PS51863"/>
    </source>
</evidence>
<evidence type="ECO:0000256" key="3">
    <source>
        <dbReference type="ARBA" id="ARBA00022699"/>
    </source>
</evidence>
<dbReference type="InterPro" id="IPR002061">
    <property type="entry name" value="Scorpion_toxinL/defensin"/>
</dbReference>
<dbReference type="Pfam" id="PF00537">
    <property type="entry name" value="Toxin_3"/>
    <property type="match status" value="1"/>
</dbReference>
<dbReference type="SUPFAM" id="SSF57095">
    <property type="entry name" value="Scorpion toxin-like"/>
    <property type="match status" value="1"/>
</dbReference>
<dbReference type="CDD" id="cd23106">
    <property type="entry name" value="neurotoxins_LC_scorpion"/>
    <property type="match status" value="1"/>
</dbReference>
<dbReference type="GO" id="GO:0005576">
    <property type="term" value="C:extracellular region"/>
    <property type="evidence" value="ECO:0007669"/>
    <property type="project" value="UniProtKB-SubCell"/>
</dbReference>
<proteinExistence type="evidence at transcript level"/>
<keyword evidence="3 7" id="KW-0528">Neurotoxin</keyword>
<dbReference type="EMBL" id="EU159300">
    <property type="protein sequence ID" value="ABX76773.1"/>
    <property type="molecule type" value="mRNA"/>
</dbReference>
<accession>A0A0U1TY16</accession>
<dbReference type="GO" id="GO:0019871">
    <property type="term" value="F:sodium channel inhibitor activity"/>
    <property type="evidence" value="ECO:0007669"/>
    <property type="project" value="InterPro"/>
</dbReference>
<keyword evidence="3 7" id="KW-0800">Toxin</keyword>
<organism evidence="7">
    <name type="scientific">Lychas mucronatus</name>
    <name type="common">Chinese swimming scorpion</name>
    <dbReference type="NCBI Taxonomy" id="172552"/>
    <lineage>
        <taxon>Eukaryota</taxon>
        <taxon>Metazoa</taxon>
        <taxon>Ecdysozoa</taxon>
        <taxon>Arthropoda</taxon>
        <taxon>Chelicerata</taxon>
        <taxon>Arachnida</taxon>
        <taxon>Scorpiones</taxon>
        <taxon>Buthida</taxon>
        <taxon>Buthoidea</taxon>
        <taxon>Buthidae</taxon>
        <taxon>Lychas</taxon>
    </lineage>
</organism>
<dbReference type="PROSITE" id="PS51863">
    <property type="entry name" value="LCN_CSAB"/>
    <property type="match status" value="1"/>
</dbReference>
<evidence type="ECO:0000256" key="5">
    <source>
        <dbReference type="SAM" id="SignalP"/>
    </source>
</evidence>
<sequence length="97" mass="11164">MNIKLFCSVFTLISLVGLSVSDDVPGNYPMSLYGNKYSCGVLGENEYCRKICKSHGVNYGYCFNSRCWCEYLEDKDVDFWAAHKNHCKNDKLYPPKK</sequence>
<comment type="subcellular location">
    <subcellularLocation>
        <location evidence="1">Secreted</location>
    </subcellularLocation>
</comment>